<keyword evidence="1" id="KW-0547">Nucleotide-binding</keyword>
<reference evidence="3 4" key="1">
    <citation type="submission" date="2018-01" db="EMBL/GenBank/DDBJ databases">
        <title>Metagenomic assembled genomes from two thermal pools in the Uzon Caldera, Kamchatka, Russia.</title>
        <authorList>
            <person name="Wilkins L."/>
            <person name="Ettinger C."/>
        </authorList>
    </citation>
    <scope>NUCLEOTIDE SEQUENCE [LARGE SCALE GENOMIC DNA]</scope>
    <source>
        <strain evidence="3">ZAV-02</strain>
    </source>
</reference>
<dbReference type="PROSITE" id="PS51219">
    <property type="entry name" value="DPCK"/>
    <property type="match status" value="1"/>
</dbReference>
<dbReference type="Proteomes" id="UP000243376">
    <property type="component" value="Unassembled WGS sequence"/>
</dbReference>
<dbReference type="PANTHER" id="PTHR10695:SF46">
    <property type="entry name" value="BIFUNCTIONAL COENZYME A SYNTHASE-RELATED"/>
    <property type="match status" value="1"/>
</dbReference>
<dbReference type="GO" id="GO:0015937">
    <property type="term" value="P:coenzyme A biosynthetic process"/>
    <property type="evidence" value="ECO:0007669"/>
    <property type="project" value="InterPro"/>
</dbReference>
<sequence>IRRFLHEVAGAGTYATRLRPVERPVVVIDAIKLIESGWADECDQVWVVTCPVEQQIERLITTRGMSPAEAQARIAAQPPQESRLSRADVIIDNSGTQAQTRAQVEAAWQQALIASQGA</sequence>
<dbReference type="SUPFAM" id="SSF52540">
    <property type="entry name" value="P-loop containing nucleoside triphosphate hydrolases"/>
    <property type="match status" value="1"/>
</dbReference>
<evidence type="ECO:0000313" key="4">
    <source>
        <dbReference type="Proteomes" id="UP000243376"/>
    </source>
</evidence>
<dbReference type="Gene3D" id="3.40.50.300">
    <property type="entry name" value="P-loop containing nucleotide triphosphate hydrolases"/>
    <property type="match status" value="1"/>
</dbReference>
<dbReference type="GO" id="GO:0004140">
    <property type="term" value="F:dephospho-CoA kinase activity"/>
    <property type="evidence" value="ECO:0007669"/>
    <property type="project" value="InterPro"/>
</dbReference>
<keyword evidence="3" id="KW-0808">Transferase</keyword>
<evidence type="ECO:0000256" key="1">
    <source>
        <dbReference type="ARBA" id="ARBA00022741"/>
    </source>
</evidence>
<dbReference type="Pfam" id="PF01121">
    <property type="entry name" value="CoaE"/>
    <property type="match status" value="1"/>
</dbReference>
<proteinExistence type="predicted"/>
<dbReference type="InterPro" id="IPR027417">
    <property type="entry name" value="P-loop_NTPase"/>
</dbReference>
<gene>
    <name evidence="3" type="ORF">C0184_08355</name>
</gene>
<dbReference type="PANTHER" id="PTHR10695">
    <property type="entry name" value="DEPHOSPHO-COA KINASE-RELATED"/>
    <property type="match status" value="1"/>
</dbReference>
<dbReference type="InterPro" id="IPR001977">
    <property type="entry name" value="Depp_CoAkinase"/>
</dbReference>
<feature type="non-terminal residue" evidence="3">
    <location>
        <position position="1"/>
    </location>
</feature>
<keyword evidence="3" id="KW-0418">Kinase</keyword>
<accession>A0A2J6X4M4</accession>
<dbReference type="AlphaFoldDB" id="A0A2J6X4M4"/>
<name>A0A2J6X4M4_9CHLR</name>
<keyword evidence="2" id="KW-0067">ATP-binding</keyword>
<dbReference type="CDD" id="cd02022">
    <property type="entry name" value="DPCK"/>
    <property type="match status" value="1"/>
</dbReference>
<comment type="caution">
    <text evidence="3">The sequence shown here is derived from an EMBL/GenBank/DDBJ whole genome shotgun (WGS) entry which is preliminary data.</text>
</comment>
<organism evidence="3 4">
    <name type="scientific">Chloroflexus aggregans</name>
    <dbReference type="NCBI Taxonomy" id="152260"/>
    <lineage>
        <taxon>Bacteria</taxon>
        <taxon>Bacillati</taxon>
        <taxon>Chloroflexota</taxon>
        <taxon>Chloroflexia</taxon>
        <taxon>Chloroflexales</taxon>
        <taxon>Chloroflexineae</taxon>
        <taxon>Chloroflexaceae</taxon>
        <taxon>Chloroflexus</taxon>
    </lineage>
</organism>
<dbReference type="GO" id="GO:0005524">
    <property type="term" value="F:ATP binding"/>
    <property type="evidence" value="ECO:0007669"/>
    <property type="project" value="UniProtKB-KW"/>
</dbReference>
<evidence type="ECO:0000313" key="3">
    <source>
        <dbReference type="EMBL" id="PMP81369.1"/>
    </source>
</evidence>
<evidence type="ECO:0000256" key="2">
    <source>
        <dbReference type="ARBA" id="ARBA00022840"/>
    </source>
</evidence>
<dbReference type="EMBL" id="PNIQ01000551">
    <property type="protein sequence ID" value="PMP81369.1"/>
    <property type="molecule type" value="Genomic_DNA"/>
</dbReference>
<protein>
    <submittedName>
        <fullName evidence="3">Dephospho-CoA kinase</fullName>
    </submittedName>
</protein>